<evidence type="ECO:0000313" key="2">
    <source>
        <dbReference type="Proteomes" id="UP000199608"/>
    </source>
</evidence>
<dbReference type="AlphaFoldDB" id="A0A1H2KAB7"/>
<dbReference type="Proteomes" id="UP000199608">
    <property type="component" value="Unassembled WGS sequence"/>
</dbReference>
<reference evidence="2" key="1">
    <citation type="submission" date="2016-10" db="EMBL/GenBank/DDBJ databases">
        <authorList>
            <person name="Varghese N."/>
            <person name="Submissions S."/>
        </authorList>
    </citation>
    <scope>NUCLEOTIDE SEQUENCE [LARGE SCALE GENOMIC DNA]</scope>
    <source>
        <strain evidence="2">DSM 3384</strain>
    </source>
</reference>
<keyword evidence="2" id="KW-1185">Reference proteome</keyword>
<name>A0A1H2KAB7_9BACT</name>
<evidence type="ECO:0000313" key="1">
    <source>
        <dbReference type="EMBL" id="SDU65687.1"/>
    </source>
</evidence>
<proteinExistence type="predicted"/>
<organism evidence="1 2">
    <name type="scientific">Desulfobacula phenolica</name>
    <dbReference type="NCBI Taxonomy" id="90732"/>
    <lineage>
        <taxon>Bacteria</taxon>
        <taxon>Pseudomonadati</taxon>
        <taxon>Thermodesulfobacteriota</taxon>
        <taxon>Desulfobacteria</taxon>
        <taxon>Desulfobacterales</taxon>
        <taxon>Desulfobacteraceae</taxon>
        <taxon>Desulfobacula</taxon>
    </lineage>
</organism>
<gene>
    <name evidence="1" type="ORF">SAMN04487931_1278</name>
</gene>
<dbReference type="EMBL" id="FNLL01000027">
    <property type="protein sequence ID" value="SDU65687.1"/>
    <property type="molecule type" value="Genomic_DNA"/>
</dbReference>
<protein>
    <submittedName>
        <fullName evidence="1">Uncharacterized protein</fullName>
    </submittedName>
</protein>
<sequence length="87" mass="10206">MCIQDLNNRSRKHKLEWVIKIQPKIYSSKIMVIKKAGAVECFHVKGLEPFLYKPDLGFNKLLSEGDKIMAYKDNNREFDFVPKMICN</sequence>
<accession>A0A1H2KAB7</accession>